<evidence type="ECO:0000313" key="2">
    <source>
        <dbReference type="Proteomes" id="UP001611548"/>
    </source>
</evidence>
<evidence type="ECO:0000313" key="1">
    <source>
        <dbReference type="EMBL" id="MFI1963871.1"/>
    </source>
</evidence>
<keyword evidence="2" id="KW-1185">Reference proteome</keyword>
<comment type="caution">
    <text evidence="1">The sequence shown here is derived from an EMBL/GenBank/DDBJ whole genome shotgun (WGS) entry which is preliminary data.</text>
</comment>
<name>A0ABW7UPT3_9ACTN</name>
<dbReference type="Proteomes" id="UP001611548">
    <property type="component" value="Unassembled WGS sequence"/>
</dbReference>
<protein>
    <submittedName>
        <fullName evidence="1">Uncharacterized protein</fullName>
    </submittedName>
</protein>
<accession>A0ABW7UPT3</accession>
<organism evidence="1 2">
    <name type="scientific">Streptomyces pathocidini</name>
    <dbReference type="NCBI Taxonomy" id="1650571"/>
    <lineage>
        <taxon>Bacteria</taxon>
        <taxon>Bacillati</taxon>
        <taxon>Actinomycetota</taxon>
        <taxon>Actinomycetes</taxon>
        <taxon>Kitasatosporales</taxon>
        <taxon>Streptomycetaceae</taxon>
        <taxon>Streptomyces</taxon>
    </lineage>
</organism>
<proteinExistence type="predicted"/>
<sequence length="132" mass="14567">MTYDLELAKEIYRVGVSLRVTDKVMLAAFETGIVETGMRNLHYGDRDSVGVFQQRPSQGWGTRVQCLDPDHAARRFFTEAVRVAKAHPDWSAGKVAQGVQRSAYPTRYDHAEHLARGLLTQIAKAVGGSGGH</sequence>
<gene>
    <name evidence="1" type="ORF">ACH429_06995</name>
</gene>
<reference evidence="1 2" key="1">
    <citation type="submission" date="2024-10" db="EMBL/GenBank/DDBJ databases">
        <title>The Natural Products Discovery Center: Release of the First 8490 Sequenced Strains for Exploring Actinobacteria Biosynthetic Diversity.</title>
        <authorList>
            <person name="Kalkreuter E."/>
            <person name="Kautsar S.A."/>
            <person name="Yang D."/>
            <person name="Bader C.D."/>
            <person name="Teijaro C.N."/>
            <person name="Fluegel L."/>
            <person name="Davis C.M."/>
            <person name="Simpson J.R."/>
            <person name="Lauterbach L."/>
            <person name="Steele A.D."/>
            <person name="Gui C."/>
            <person name="Meng S."/>
            <person name="Li G."/>
            <person name="Viehrig K."/>
            <person name="Ye F."/>
            <person name="Su P."/>
            <person name="Kiefer A.F."/>
            <person name="Nichols A."/>
            <person name="Cepeda A.J."/>
            <person name="Yan W."/>
            <person name="Fan B."/>
            <person name="Jiang Y."/>
            <person name="Adhikari A."/>
            <person name="Zheng C.-J."/>
            <person name="Schuster L."/>
            <person name="Cowan T.M."/>
            <person name="Smanski M.J."/>
            <person name="Chevrette M.G."/>
            <person name="De Carvalho L.P.S."/>
            <person name="Shen B."/>
        </authorList>
    </citation>
    <scope>NUCLEOTIDE SEQUENCE [LARGE SCALE GENOMIC DNA]</scope>
    <source>
        <strain evidence="1 2">NPDC020327</strain>
    </source>
</reference>
<dbReference type="RefSeq" id="WP_157859138.1">
    <property type="nucleotide sequence ID" value="NZ_JBIRWE010000002.1"/>
</dbReference>
<dbReference type="EMBL" id="JBIRWE010000002">
    <property type="protein sequence ID" value="MFI1963871.1"/>
    <property type="molecule type" value="Genomic_DNA"/>
</dbReference>